<dbReference type="EMBL" id="DRQG01000072">
    <property type="protein sequence ID" value="HGY55542.1"/>
    <property type="molecule type" value="Genomic_DNA"/>
</dbReference>
<evidence type="ECO:0000313" key="1">
    <source>
        <dbReference type="EMBL" id="HGY55542.1"/>
    </source>
</evidence>
<name>A0A7V4U1G9_CALAY</name>
<organism evidence="1">
    <name type="scientific">Caldithrix abyssi</name>
    <dbReference type="NCBI Taxonomy" id="187145"/>
    <lineage>
        <taxon>Bacteria</taxon>
        <taxon>Pseudomonadati</taxon>
        <taxon>Calditrichota</taxon>
        <taxon>Calditrichia</taxon>
        <taxon>Calditrichales</taxon>
        <taxon>Calditrichaceae</taxon>
        <taxon>Caldithrix</taxon>
    </lineage>
</organism>
<sequence>MNSDKNIFEISIEWVQLEAKNRIGRELTDDELSSVKKGLEWGLLFDIDTIFATAIYEAVNR</sequence>
<accession>A0A7V4U1G9</accession>
<reference evidence="1" key="1">
    <citation type="journal article" date="2020" name="mSystems">
        <title>Genome- and Community-Level Interaction Insights into Carbon Utilization and Element Cycling Functions of Hydrothermarchaeota in Hydrothermal Sediment.</title>
        <authorList>
            <person name="Zhou Z."/>
            <person name="Liu Y."/>
            <person name="Xu W."/>
            <person name="Pan J."/>
            <person name="Luo Z.H."/>
            <person name="Li M."/>
        </authorList>
    </citation>
    <scope>NUCLEOTIDE SEQUENCE [LARGE SCALE GENOMIC DNA]</scope>
    <source>
        <strain evidence="1">HyVt-577</strain>
    </source>
</reference>
<gene>
    <name evidence="1" type="ORF">ENK44_07580</name>
</gene>
<dbReference type="Proteomes" id="UP000885779">
    <property type="component" value="Unassembled WGS sequence"/>
</dbReference>
<proteinExistence type="predicted"/>
<protein>
    <submittedName>
        <fullName evidence="1">Uncharacterized protein</fullName>
    </submittedName>
</protein>
<dbReference type="AlphaFoldDB" id="A0A7V4U1G9"/>
<comment type="caution">
    <text evidence="1">The sequence shown here is derived from an EMBL/GenBank/DDBJ whole genome shotgun (WGS) entry which is preliminary data.</text>
</comment>